<reference evidence="1" key="2">
    <citation type="journal article" date="2023" name="IMA Fungus">
        <title>Comparative genomic study of the Penicillium genus elucidates a diverse pangenome and 15 lateral gene transfer events.</title>
        <authorList>
            <person name="Petersen C."/>
            <person name="Sorensen T."/>
            <person name="Nielsen M.R."/>
            <person name="Sondergaard T.E."/>
            <person name="Sorensen J.L."/>
            <person name="Fitzpatrick D.A."/>
            <person name="Frisvad J.C."/>
            <person name="Nielsen K.L."/>
        </authorList>
    </citation>
    <scope>NUCLEOTIDE SEQUENCE</scope>
    <source>
        <strain evidence="1">IBT 20477</strain>
    </source>
</reference>
<keyword evidence="2" id="KW-1185">Reference proteome</keyword>
<accession>A0A9W9LYJ7</accession>
<gene>
    <name evidence="1" type="ORF">N7449_012497</name>
</gene>
<dbReference type="EMBL" id="JAPQKQ010000009">
    <property type="protein sequence ID" value="KAJ5182350.1"/>
    <property type="molecule type" value="Genomic_DNA"/>
</dbReference>
<organism evidence="1 2">
    <name type="scientific">Penicillium cf. viridicatum</name>
    <dbReference type="NCBI Taxonomy" id="2972119"/>
    <lineage>
        <taxon>Eukaryota</taxon>
        <taxon>Fungi</taxon>
        <taxon>Dikarya</taxon>
        <taxon>Ascomycota</taxon>
        <taxon>Pezizomycotina</taxon>
        <taxon>Eurotiomycetes</taxon>
        <taxon>Eurotiomycetidae</taxon>
        <taxon>Eurotiales</taxon>
        <taxon>Aspergillaceae</taxon>
        <taxon>Penicillium</taxon>
    </lineage>
</organism>
<dbReference type="AlphaFoldDB" id="A0A9W9LYJ7"/>
<evidence type="ECO:0000313" key="2">
    <source>
        <dbReference type="Proteomes" id="UP001150942"/>
    </source>
</evidence>
<sequence>MARIKDAFKISRMKWSAQRYRDHANQPAVLMAKRATNLDALIGPIPEIAIQVYSTVPLDLDPEHDYTALCQYLSSGIQESPQLSFEIYGPQPDVFTCVKHQRREILHQKNNFPEEGFFPGIAKVAPNKDRLLQASVLMTDRIMKLNQVRYGLISIGIFRSDPKLISVPGLSVLPI</sequence>
<proteinExistence type="predicted"/>
<protein>
    <submittedName>
        <fullName evidence="1">Uncharacterized protein</fullName>
    </submittedName>
</protein>
<dbReference type="Proteomes" id="UP001150942">
    <property type="component" value="Unassembled WGS sequence"/>
</dbReference>
<name>A0A9W9LYJ7_9EURO</name>
<dbReference type="OrthoDB" id="4305680at2759"/>
<reference evidence="1" key="1">
    <citation type="submission" date="2022-11" db="EMBL/GenBank/DDBJ databases">
        <authorList>
            <person name="Petersen C."/>
        </authorList>
    </citation>
    <scope>NUCLEOTIDE SEQUENCE</scope>
    <source>
        <strain evidence="1">IBT 20477</strain>
    </source>
</reference>
<evidence type="ECO:0000313" key="1">
    <source>
        <dbReference type="EMBL" id="KAJ5182350.1"/>
    </source>
</evidence>
<comment type="caution">
    <text evidence="1">The sequence shown here is derived from an EMBL/GenBank/DDBJ whole genome shotgun (WGS) entry which is preliminary data.</text>
</comment>